<keyword evidence="2" id="KW-0813">Transport</keyword>
<dbReference type="Proteomes" id="UP000199488">
    <property type="component" value="Unassembled WGS sequence"/>
</dbReference>
<dbReference type="Pfam" id="PF07690">
    <property type="entry name" value="MFS_1"/>
    <property type="match status" value="1"/>
</dbReference>
<dbReference type="RefSeq" id="WP_245724039.1">
    <property type="nucleotide sequence ID" value="NZ_FNNC01000002.1"/>
</dbReference>
<feature type="transmembrane region" description="Helical" evidence="6">
    <location>
        <begin position="338"/>
        <end position="358"/>
    </location>
</feature>
<gene>
    <name evidence="8" type="ORF">SAMN05421781_1558</name>
</gene>
<evidence type="ECO:0000256" key="3">
    <source>
        <dbReference type="ARBA" id="ARBA00022692"/>
    </source>
</evidence>
<comment type="subcellular location">
    <subcellularLocation>
        <location evidence="1">Cell membrane</location>
        <topology evidence="1">Multi-pass membrane protein</topology>
    </subcellularLocation>
</comment>
<evidence type="ECO:0000256" key="1">
    <source>
        <dbReference type="ARBA" id="ARBA00004651"/>
    </source>
</evidence>
<reference evidence="8 9" key="1">
    <citation type="submission" date="2016-10" db="EMBL/GenBank/DDBJ databases">
        <authorList>
            <person name="de Groot N.N."/>
        </authorList>
    </citation>
    <scope>NUCLEOTIDE SEQUENCE [LARGE SCALE GENOMIC DNA]</scope>
    <source>
        <strain evidence="8 9">DSM 23126</strain>
    </source>
</reference>
<dbReference type="AlphaFoldDB" id="A0A1H2TSV4"/>
<keyword evidence="5 6" id="KW-0472">Membrane</keyword>
<evidence type="ECO:0000259" key="7">
    <source>
        <dbReference type="PROSITE" id="PS50850"/>
    </source>
</evidence>
<keyword evidence="3 6" id="KW-0812">Transmembrane</keyword>
<evidence type="ECO:0000256" key="6">
    <source>
        <dbReference type="SAM" id="Phobius"/>
    </source>
</evidence>
<dbReference type="Gene3D" id="1.20.1250.20">
    <property type="entry name" value="MFS general substrate transporter like domains"/>
    <property type="match status" value="1"/>
</dbReference>
<dbReference type="CDD" id="cd17489">
    <property type="entry name" value="MFS_YfcJ_like"/>
    <property type="match status" value="1"/>
</dbReference>
<sequence length="397" mass="42766">MSRHDHPIWTKDFISITITNFMVFTVFYSLLTTLPLFVTGTLGGTSAQGGLIVTIMLVATIITRIFAGKILEKTGRKRALVWGAAAFVLCTFLYLFIDTYTGLLLLRFVHGIPFGILSTAAGAIAADVIPNERRGEGLGYFTTSMNVAVVIGPFIGLTLIQFAPFALLFVLLGLFMIVGIWCAAIARDPGVPAAPQTEKKKLSIHDFIELRALPIASIGLLASFSYAGVISYMSLFAEAMGLIQVSSFFFLVFAVVVIASRPVAGPLFDTRGPGAVLYPCLLIFAIGLVTLSFTTAGWMLLLSAALIGLGYGTLLPGFQTMSIQAAEPHRSGHATATFFIMFDSGIALGSFFLGLLVNAVGYQYLYQITAGIILLTIGTLFLYFRTSSVYAYEEKKA</sequence>
<protein>
    <submittedName>
        <fullName evidence="8">Predicted arabinose efflux permease, MFS family</fullName>
    </submittedName>
</protein>
<evidence type="ECO:0000256" key="5">
    <source>
        <dbReference type="ARBA" id="ARBA00023136"/>
    </source>
</evidence>
<organism evidence="8 9">
    <name type="scientific">Marinococcus luteus</name>
    <dbReference type="NCBI Taxonomy" id="1122204"/>
    <lineage>
        <taxon>Bacteria</taxon>
        <taxon>Bacillati</taxon>
        <taxon>Bacillota</taxon>
        <taxon>Bacilli</taxon>
        <taxon>Bacillales</taxon>
        <taxon>Bacillaceae</taxon>
        <taxon>Marinococcus</taxon>
    </lineage>
</organism>
<dbReference type="PANTHER" id="PTHR23531:SF2">
    <property type="entry name" value="PERMEASE"/>
    <property type="match status" value="1"/>
</dbReference>
<dbReference type="InterPro" id="IPR052714">
    <property type="entry name" value="MFS_Exporter"/>
</dbReference>
<feature type="transmembrane region" description="Helical" evidence="6">
    <location>
        <begin position="138"/>
        <end position="160"/>
    </location>
</feature>
<dbReference type="PROSITE" id="PS50850">
    <property type="entry name" value="MFS"/>
    <property type="match status" value="1"/>
</dbReference>
<feature type="transmembrane region" description="Helical" evidence="6">
    <location>
        <begin position="241"/>
        <end position="263"/>
    </location>
</feature>
<feature type="transmembrane region" description="Helical" evidence="6">
    <location>
        <begin position="275"/>
        <end position="293"/>
    </location>
</feature>
<dbReference type="EMBL" id="FNNC01000002">
    <property type="protein sequence ID" value="SDW46818.1"/>
    <property type="molecule type" value="Genomic_DNA"/>
</dbReference>
<evidence type="ECO:0000313" key="8">
    <source>
        <dbReference type="EMBL" id="SDW46818.1"/>
    </source>
</evidence>
<evidence type="ECO:0000256" key="4">
    <source>
        <dbReference type="ARBA" id="ARBA00022989"/>
    </source>
</evidence>
<dbReference type="PANTHER" id="PTHR23531">
    <property type="entry name" value="QUINOLENE RESISTANCE PROTEIN NORA"/>
    <property type="match status" value="1"/>
</dbReference>
<dbReference type="SUPFAM" id="SSF103473">
    <property type="entry name" value="MFS general substrate transporter"/>
    <property type="match status" value="1"/>
</dbReference>
<feature type="transmembrane region" description="Helical" evidence="6">
    <location>
        <begin position="49"/>
        <end position="67"/>
    </location>
</feature>
<dbReference type="InterPro" id="IPR011701">
    <property type="entry name" value="MFS"/>
</dbReference>
<feature type="transmembrane region" description="Helical" evidence="6">
    <location>
        <begin position="79"/>
        <end position="97"/>
    </location>
</feature>
<feature type="transmembrane region" description="Helical" evidence="6">
    <location>
        <begin position="103"/>
        <end position="126"/>
    </location>
</feature>
<accession>A0A1H2TSV4</accession>
<evidence type="ECO:0000256" key="2">
    <source>
        <dbReference type="ARBA" id="ARBA00022448"/>
    </source>
</evidence>
<dbReference type="GO" id="GO:0005886">
    <property type="term" value="C:plasma membrane"/>
    <property type="evidence" value="ECO:0007669"/>
    <property type="project" value="UniProtKB-SubCell"/>
</dbReference>
<feature type="transmembrane region" description="Helical" evidence="6">
    <location>
        <begin position="364"/>
        <end position="384"/>
    </location>
</feature>
<feature type="transmembrane region" description="Helical" evidence="6">
    <location>
        <begin position="12"/>
        <end position="37"/>
    </location>
</feature>
<dbReference type="InterPro" id="IPR020846">
    <property type="entry name" value="MFS_dom"/>
</dbReference>
<evidence type="ECO:0000313" key="9">
    <source>
        <dbReference type="Proteomes" id="UP000199488"/>
    </source>
</evidence>
<keyword evidence="9" id="KW-1185">Reference proteome</keyword>
<feature type="transmembrane region" description="Helical" evidence="6">
    <location>
        <begin position="207"/>
        <end position="229"/>
    </location>
</feature>
<feature type="transmembrane region" description="Helical" evidence="6">
    <location>
        <begin position="299"/>
        <end position="318"/>
    </location>
</feature>
<dbReference type="STRING" id="1122204.SAMN05421781_1558"/>
<feature type="domain" description="Major facilitator superfamily (MFS) profile" evidence="7">
    <location>
        <begin position="12"/>
        <end position="388"/>
    </location>
</feature>
<dbReference type="GO" id="GO:0022857">
    <property type="term" value="F:transmembrane transporter activity"/>
    <property type="evidence" value="ECO:0007669"/>
    <property type="project" value="InterPro"/>
</dbReference>
<proteinExistence type="predicted"/>
<feature type="transmembrane region" description="Helical" evidence="6">
    <location>
        <begin position="166"/>
        <end position="186"/>
    </location>
</feature>
<keyword evidence="4 6" id="KW-1133">Transmembrane helix</keyword>
<name>A0A1H2TSV4_9BACI</name>
<dbReference type="InterPro" id="IPR036259">
    <property type="entry name" value="MFS_trans_sf"/>
</dbReference>